<dbReference type="EMBL" id="JDVG02000335">
    <property type="protein sequence ID" value="KFB72795.1"/>
    <property type="molecule type" value="Genomic_DNA"/>
</dbReference>
<feature type="domain" description="Sulfatase-modifying factor enzyme-like" evidence="1">
    <location>
        <begin position="111"/>
        <end position="302"/>
    </location>
</feature>
<reference evidence="2 3" key="1">
    <citation type="submission" date="2014-02" db="EMBL/GenBank/DDBJ databases">
        <title>Expanding our view of genomic diversity in Candidatus Accumulibacter clades.</title>
        <authorList>
            <person name="Skennerton C.T."/>
            <person name="Barr J.J."/>
            <person name="Slater F.R."/>
            <person name="Bond P.L."/>
            <person name="Tyson G.W."/>
        </authorList>
    </citation>
    <scope>NUCLEOTIDE SEQUENCE [LARGE SCALE GENOMIC DNA]</scope>
    <source>
        <strain evidence="3">BA-91</strain>
    </source>
</reference>
<evidence type="ECO:0000259" key="1">
    <source>
        <dbReference type="Pfam" id="PF03781"/>
    </source>
</evidence>
<dbReference type="InterPro" id="IPR005532">
    <property type="entry name" value="SUMF_dom"/>
</dbReference>
<comment type="caution">
    <text evidence="2">The sequence shown here is derived from an EMBL/GenBank/DDBJ whole genome shotgun (WGS) entry which is preliminary data.</text>
</comment>
<dbReference type="Gene3D" id="3.90.1580.10">
    <property type="entry name" value="paralog of FGE (formylglycine-generating enzyme)"/>
    <property type="match status" value="1"/>
</dbReference>
<dbReference type="InterPro" id="IPR051043">
    <property type="entry name" value="Sulfatase_Mod_Factor_Kinase"/>
</dbReference>
<dbReference type="PANTHER" id="PTHR23150:SF19">
    <property type="entry name" value="FORMYLGLYCINE-GENERATING ENZYME"/>
    <property type="match status" value="1"/>
</dbReference>
<proteinExistence type="predicted"/>
<dbReference type="AlphaFoldDB" id="A0A080LY37"/>
<dbReference type="GO" id="GO:0120147">
    <property type="term" value="F:formylglycine-generating oxidase activity"/>
    <property type="evidence" value="ECO:0007669"/>
    <property type="project" value="TreeGrafter"/>
</dbReference>
<dbReference type="Proteomes" id="UP000020077">
    <property type="component" value="Unassembled WGS sequence"/>
</dbReference>
<keyword evidence="2" id="KW-0418">Kinase</keyword>
<protein>
    <submittedName>
        <fullName evidence="2">Serine/threonine-protein kinase pkn1</fullName>
        <ecNumber evidence="2">2.7.11.1</ecNumber>
    </submittedName>
</protein>
<keyword evidence="2" id="KW-0808">Transferase</keyword>
<organism evidence="2 3">
    <name type="scientific">Candidatus Accumulibacter phosphatis</name>
    <dbReference type="NCBI Taxonomy" id="327160"/>
    <lineage>
        <taxon>Bacteria</taxon>
        <taxon>Pseudomonadati</taxon>
        <taxon>Pseudomonadota</taxon>
        <taxon>Betaproteobacteria</taxon>
        <taxon>Candidatus Accumulibacter</taxon>
    </lineage>
</organism>
<dbReference type="PANTHER" id="PTHR23150">
    <property type="entry name" value="SULFATASE MODIFYING FACTOR 1, 2"/>
    <property type="match status" value="1"/>
</dbReference>
<gene>
    <name evidence="2" type="primary">pkn1_6</name>
    <name evidence="2" type="ORF">AW09_002003</name>
</gene>
<dbReference type="SUPFAM" id="SSF56436">
    <property type="entry name" value="C-type lectin-like"/>
    <property type="match status" value="1"/>
</dbReference>
<name>A0A080LY37_9PROT</name>
<evidence type="ECO:0000313" key="2">
    <source>
        <dbReference type="EMBL" id="KFB72795.1"/>
    </source>
</evidence>
<sequence length="339" mass="37762">MMTSLVFDSGTRTGLPGRAFGGYTEKPLSLAGIRRRSGSRGKHLIEDSVRRVTRPGSPDRQFPVTPPRKPIMSEIIPARPIPLPWVSNVVEDRFGLSVVLRVGNAQQRFRWIAPGHFLMGAPADEAERGCSELPHEVTLSSGYWLADTACTQAFWLAVWPVNPSHFQDHPQNPAENVSWHDAQGFIAELNRRFPGLYARLPSEAEWEYACRAATTTPFSFGNQITVEQVNFHGNYPYIGGDKGLYRQRTVTVASLPANPWGLYEMHGNVWEWCADWYGDHPTEPQVDPQGPQTGDYRVLRAGVISVPFSGMSDSIWIVTRRLRARPSASTFGSTGRVSA</sequence>
<dbReference type="InterPro" id="IPR016187">
    <property type="entry name" value="CTDL_fold"/>
</dbReference>
<evidence type="ECO:0000313" key="3">
    <source>
        <dbReference type="Proteomes" id="UP000020077"/>
    </source>
</evidence>
<dbReference type="InterPro" id="IPR042095">
    <property type="entry name" value="SUMF_sf"/>
</dbReference>
<dbReference type="Pfam" id="PF03781">
    <property type="entry name" value="FGE-sulfatase"/>
    <property type="match status" value="1"/>
</dbReference>
<accession>A0A080LY37</accession>
<dbReference type="GO" id="GO:0004674">
    <property type="term" value="F:protein serine/threonine kinase activity"/>
    <property type="evidence" value="ECO:0007669"/>
    <property type="project" value="UniProtKB-EC"/>
</dbReference>
<dbReference type="EC" id="2.7.11.1" evidence="2"/>